<sequence>MDVIYNQFGIEILKENDSYFIRYDSGEIASKIIKIEITEEEAKEIQQQMTDQAMYNYLIRNLNDRMGF</sequence>
<evidence type="ECO:0000313" key="2">
    <source>
        <dbReference type="Proteomes" id="UP001230220"/>
    </source>
</evidence>
<accession>A0ABU0E5I0</accession>
<comment type="caution">
    <text evidence="1">The sequence shown here is derived from an EMBL/GenBank/DDBJ whole genome shotgun (WGS) entry which is preliminary data.</text>
</comment>
<name>A0ABU0E5I0_9FIRM</name>
<protein>
    <submittedName>
        <fullName evidence="1">Uncharacterized protein</fullName>
    </submittedName>
</protein>
<evidence type="ECO:0000313" key="1">
    <source>
        <dbReference type="EMBL" id="MDQ0362143.1"/>
    </source>
</evidence>
<gene>
    <name evidence="1" type="ORF">J2S15_002896</name>
</gene>
<dbReference type="EMBL" id="JAUSUR010000005">
    <property type="protein sequence ID" value="MDQ0362143.1"/>
    <property type="molecule type" value="Genomic_DNA"/>
</dbReference>
<reference evidence="1 2" key="1">
    <citation type="submission" date="2023-07" db="EMBL/GenBank/DDBJ databases">
        <title>Genomic Encyclopedia of Type Strains, Phase IV (KMG-IV): sequencing the most valuable type-strain genomes for metagenomic binning, comparative biology and taxonomic classification.</title>
        <authorList>
            <person name="Goeker M."/>
        </authorList>
    </citation>
    <scope>NUCLEOTIDE SEQUENCE [LARGE SCALE GENOMIC DNA]</scope>
    <source>
        <strain evidence="1 2">DSM 16784</strain>
    </source>
</reference>
<proteinExistence type="predicted"/>
<dbReference type="Proteomes" id="UP001230220">
    <property type="component" value="Unassembled WGS sequence"/>
</dbReference>
<organism evidence="1 2">
    <name type="scientific">Breznakia pachnodae</name>
    <dbReference type="NCBI Taxonomy" id="265178"/>
    <lineage>
        <taxon>Bacteria</taxon>
        <taxon>Bacillati</taxon>
        <taxon>Bacillota</taxon>
        <taxon>Erysipelotrichia</taxon>
        <taxon>Erysipelotrichales</taxon>
        <taxon>Erysipelotrichaceae</taxon>
        <taxon>Breznakia</taxon>
    </lineage>
</organism>
<dbReference type="RefSeq" id="WP_307409486.1">
    <property type="nucleotide sequence ID" value="NZ_JAUSUR010000005.1"/>
</dbReference>
<keyword evidence="2" id="KW-1185">Reference proteome</keyword>